<dbReference type="PROSITE" id="PS51755">
    <property type="entry name" value="OMPR_PHOB"/>
    <property type="match status" value="1"/>
</dbReference>
<evidence type="ECO:0000259" key="9">
    <source>
        <dbReference type="PROSITE" id="PS51755"/>
    </source>
</evidence>
<dbReference type="EMBL" id="AUYB01000158">
    <property type="protein sequence ID" value="KZN29786.1"/>
    <property type="molecule type" value="Genomic_DNA"/>
</dbReference>
<dbReference type="GO" id="GO:0000976">
    <property type="term" value="F:transcription cis-regulatory region binding"/>
    <property type="evidence" value="ECO:0007669"/>
    <property type="project" value="TreeGrafter"/>
</dbReference>
<dbReference type="PROSITE" id="PS50110">
    <property type="entry name" value="RESPONSE_REGULATORY"/>
    <property type="match status" value="1"/>
</dbReference>
<dbReference type="PANTHER" id="PTHR48111:SF22">
    <property type="entry name" value="REGULATOR OF RPOS"/>
    <property type="match status" value="1"/>
</dbReference>
<dbReference type="GO" id="GO:0005829">
    <property type="term" value="C:cytosol"/>
    <property type="evidence" value="ECO:0007669"/>
    <property type="project" value="TreeGrafter"/>
</dbReference>
<dbReference type="Proteomes" id="UP000076643">
    <property type="component" value="Unassembled WGS sequence"/>
</dbReference>
<dbReference type="Pfam" id="PF00072">
    <property type="entry name" value="Response_reg"/>
    <property type="match status" value="1"/>
</dbReference>
<dbReference type="InterPro" id="IPR001789">
    <property type="entry name" value="Sig_transdc_resp-reg_receiver"/>
</dbReference>
<dbReference type="PATRIC" id="fig|1365250.3.peg.5186"/>
<dbReference type="AlphaFoldDB" id="A0A166UC89"/>
<dbReference type="CDD" id="cd17574">
    <property type="entry name" value="REC_OmpR"/>
    <property type="match status" value="1"/>
</dbReference>
<feature type="DNA-binding region" description="OmpR/PhoB-type" evidence="7">
    <location>
        <begin position="139"/>
        <end position="240"/>
    </location>
</feature>
<evidence type="ECO:0000256" key="2">
    <source>
        <dbReference type="ARBA" id="ARBA00023012"/>
    </source>
</evidence>
<dbReference type="InterPro" id="IPR011006">
    <property type="entry name" value="CheY-like_superfamily"/>
</dbReference>
<accession>A0A166UC89</accession>
<dbReference type="GO" id="GO:0006355">
    <property type="term" value="P:regulation of DNA-templated transcription"/>
    <property type="evidence" value="ECO:0007669"/>
    <property type="project" value="InterPro"/>
</dbReference>
<evidence type="ECO:0000313" key="10">
    <source>
        <dbReference type="EMBL" id="KZN29786.1"/>
    </source>
</evidence>
<feature type="domain" description="OmpR/PhoB-type" evidence="9">
    <location>
        <begin position="139"/>
        <end position="240"/>
    </location>
</feature>
<dbReference type="InterPro" id="IPR001867">
    <property type="entry name" value="OmpR/PhoB-type_DNA-bd"/>
</dbReference>
<dbReference type="CDD" id="cd00383">
    <property type="entry name" value="trans_reg_C"/>
    <property type="match status" value="1"/>
</dbReference>
<keyword evidence="11" id="KW-1185">Reference proteome</keyword>
<dbReference type="SUPFAM" id="SSF46894">
    <property type="entry name" value="C-terminal effector domain of the bipartite response regulators"/>
    <property type="match status" value="1"/>
</dbReference>
<dbReference type="FunFam" id="3.40.50.2300:FF:000001">
    <property type="entry name" value="DNA-binding response regulator PhoB"/>
    <property type="match status" value="1"/>
</dbReference>
<sequence>MAQYKLPNGESEMQFKILVIEDNQEISRNIAEYFEPFGVIMDFAYDGEQGVSLALNQYYDCIILDIMLPKMDGLAVCKLLREQANRHIPIIMLTARDALDDKLVGFSNGADDYLTKPFALEELLVRCLALAKRHLLNSERTLKLGEGNKQLSLNLQTQQVSRCGQSIVLQPIPFKILQLLMEHHPRPLSRSEISDKIWGDEPTDSDALRSHVYQLRKSIDKPFEDAIIKTIHSVGLALDIE</sequence>
<dbReference type="GO" id="GO:0032993">
    <property type="term" value="C:protein-DNA complex"/>
    <property type="evidence" value="ECO:0007669"/>
    <property type="project" value="TreeGrafter"/>
</dbReference>
<dbReference type="STRING" id="43657.S4054249_23955"/>
<dbReference type="PANTHER" id="PTHR48111">
    <property type="entry name" value="REGULATOR OF RPOS"/>
    <property type="match status" value="1"/>
</dbReference>
<proteinExistence type="predicted"/>
<dbReference type="Gene3D" id="6.10.250.690">
    <property type="match status" value="1"/>
</dbReference>
<evidence type="ECO:0000256" key="6">
    <source>
        <dbReference type="PROSITE-ProRule" id="PRU00169"/>
    </source>
</evidence>
<evidence type="ECO:0000259" key="8">
    <source>
        <dbReference type="PROSITE" id="PS50110"/>
    </source>
</evidence>
<evidence type="ECO:0000313" key="11">
    <source>
        <dbReference type="Proteomes" id="UP000076643"/>
    </source>
</evidence>
<protein>
    <recommendedName>
        <fullName evidence="12">XRE family transcriptional regulator</fullName>
    </recommendedName>
</protein>
<name>A0A166UC89_9GAMM</name>
<evidence type="ECO:0000256" key="5">
    <source>
        <dbReference type="ARBA" id="ARBA00023163"/>
    </source>
</evidence>
<evidence type="ECO:0000256" key="3">
    <source>
        <dbReference type="ARBA" id="ARBA00023015"/>
    </source>
</evidence>
<gene>
    <name evidence="10" type="ORF">N475_05665</name>
</gene>
<dbReference type="InterPro" id="IPR039420">
    <property type="entry name" value="WalR-like"/>
</dbReference>
<dbReference type="SMART" id="SM00862">
    <property type="entry name" value="Trans_reg_C"/>
    <property type="match status" value="1"/>
</dbReference>
<keyword evidence="1 6" id="KW-0597">Phosphoprotein</keyword>
<keyword evidence="5" id="KW-0804">Transcription</keyword>
<dbReference type="Gene3D" id="1.10.10.10">
    <property type="entry name" value="Winged helix-like DNA-binding domain superfamily/Winged helix DNA-binding domain"/>
    <property type="match status" value="1"/>
</dbReference>
<feature type="modified residue" description="4-aspartylphosphate" evidence="6">
    <location>
        <position position="65"/>
    </location>
</feature>
<dbReference type="GO" id="GO:0000156">
    <property type="term" value="F:phosphorelay response regulator activity"/>
    <property type="evidence" value="ECO:0007669"/>
    <property type="project" value="TreeGrafter"/>
</dbReference>
<dbReference type="Gene3D" id="3.40.50.2300">
    <property type="match status" value="1"/>
</dbReference>
<evidence type="ECO:0008006" key="12">
    <source>
        <dbReference type="Google" id="ProtNLM"/>
    </source>
</evidence>
<dbReference type="Pfam" id="PF00486">
    <property type="entry name" value="Trans_reg_C"/>
    <property type="match status" value="1"/>
</dbReference>
<keyword evidence="4 7" id="KW-0238">DNA-binding</keyword>
<organism evidence="10 11">
    <name type="scientific">Pseudoalteromonas luteoviolacea DSM 6061</name>
    <dbReference type="NCBI Taxonomy" id="1365250"/>
    <lineage>
        <taxon>Bacteria</taxon>
        <taxon>Pseudomonadati</taxon>
        <taxon>Pseudomonadota</taxon>
        <taxon>Gammaproteobacteria</taxon>
        <taxon>Alteromonadales</taxon>
        <taxon>Pseudoalteromonadaceae</taxon>
        <taxon>Pseudoalteromonas</taxon>
    </lineage>
</organism>
<comment type="caution">
    <text evidence="10">The sequence shown here is derived from an EMBL/GenBank/DDBJ whole genome shotgun (WGS) entry which is preliminary data.</text>
</comment>
<keyword evidence="2" id="KW-0902">Two-component regulatory system</keyword>
<reference evidence="10 11" key="1">
    <citation type="submission" date="2013-07" db="EMBL/GenBank/DDBJ databases">
        <title>Comparative Genomic and Metabolomic Analysis of Twelve Strains of Pseudoalteromonas luteoviolacea.</title>
        <authorList>
            <person name="Vynne N.G."/>
            <person name="Mansson M."/>
            <person name="Gram L."/>
        </authorList>
    </citation>
    <scope>NUCLEOTIDE SEQUENCE [LARGE SCALE GENOMIC DNA]</scope>
    <source>
        <strain evidence="10 11">DSM 6061</strain>
    </source>
</reference>
<feature type="domain" description="Response regulatory" evidence="8">
    <location>
        <begin position="16"/>
        <end position="131"/>
    </location>
</feature>
<evidence type="ECO:0000256" key="4">
    <source>
        <dbReference type="ARBA" id="ARBA00023125"/>
    </source>
</evidence>
<keyword evidence="3" id="KW-0805">Transcription regulation</keyword>
<dbReference type="SMART" id="SM00448">
    <property type="entry name" value="REC"/>
    <property type="match status" value="1"/>
</dbReference>
<evidence type="ECO:0000256" key="7">
    <source>
        <dbReference type="PROSITE-ProRule" id="PRU01091"/>
    </source>
</evidence>
<dbReference type="SUPFAM" id="SSF52172">
    <property type="entry name" value="CheY-like"/>
    <property type="match status" value="1"/>
</dbReference>
<dbReference type="InterPro" id="IPR016032">
    <property type="entry name" value="Sig_transdc_resp-reg_C-effctor"/>
</dbReference>
<evidence type="ECO:0000256" key="1">
    <source>
        <dbReference type="ARBA" id="ARBA00022553"/>
    </source>
</evidence>
<dbReference type="InterPro" id="IPR036388">
    <property type="entry name" value="WH-like_DNA-bd_sf"/>
</dbReference>